<comment type="caution">
    <text evidence="1">The sequence shown here is derived from an EMBL/GenBank/DDBJ whole genome shotgun (WGS) entry which is preliminary data.</text>
</comment>
<keyword evidence="2" id="KW-1185">Reference proteome</keyword>
<dbReference type="Proteomes" id="UP001150569">
    <property type="component" value="Unassembled WGS sequence"/>
</dbReference>
<dbReference type="OrthoDB" id="10039976at2759"/>
<evidence type="ECO:0000313" key="1">
    <source>
        <dbReference type="EMBL" id="KAJ1903971.1"/>
    </source>
</evidence>
<protein>
    <submittedName>
        <fullName evidence="1">Uncharacterized protein</fullName>
    </submittedName>
</protein>
<feature type="non-terminal residue" evidence="1">
    <location>
        <position position="106"/>
    </location>
</feature>
<name>A0A9W8DLA9_9FUNG</name>
<accession>A0A9W8DLA9</accession>
<proteinExistence type="predicted"/>
<dbReference type="AlphaFoldDB" id="A0A9W8DLA9"/>
<reference evidence="1" key="1">
    <citation type="submission" date="2022-07" db="EMBL/GenBank/DDBJ databases">
        <title>Phylogenomic reconstructions and comparative analyses of Kickxellomycotina fungi.</title>
        <authorList>
            <person name="Reynolds N.K."/>
            <person name="Stajich J.E."/>
            <person name="Barry K."/>
            <person name="Grigoriev I.V."/>
            <person name="Crous P."/>
            <person name="Smith M.E."/>
        </authorList>
    </citation>
    <scope>NUCLEOTIDE SEQUENCE</scope>
    <source>
        <strain evidence="1">RSA 861</strain>
    </source>
</reference>
<sequence>LYPDRLLPRNPFRIRYRINHAISPATSMLSESSNPMTSPSVDQQVSEASNGLAKLKVANAVVPRSLFSADLISPEVQALLPAHYIIRPLSEDDFAKGFFDCLAQLT</sequence>
<organism evidence="1 2">
    <name type="scientific">Tieghemiomyces parasiticus</name>
    <dbReference type="NCBI Taxonomy" id="78921"/>
    <lineage>
        <taxon>Eukaryota</taxon>
        <taxon>Fungi</taxon>
        <taxon>Fungi incertae sedis</taxon>
        <taxon>Zoopagomycota</taxon>
        <taxon>Kickxellomycotina</taxon>
        <taxon>Dimargaritomycetes</taxon>
        <taxon>Dimargaritales</taxon>
        <taxon>Dimargaritaceae</taxon>
        <taxon>Tieghemiomyces</taxon>
    </lineage>
</organism>
<gene>
    <name evidence="1" type="ORF">IWQ60_012512</name>
</gene>
<feature type="non-terminal residue" evidence="1">
    <location>
        <position position="1"/>
    </location>
</feature>
<dbReference type="EMBL" id="JANBPT010002042">
    <property type="protein sequence ID" value="KAJ1903971.1"/>
    <property type="molecule type" value="Genomic_DNA"/>
</dbReference>
<evidence type="ECO:0000313" key="2">
    <source>
        <dbReference type="Proteomes" id="UP001150569"/>
    </source>
</evidence>